<sequence length="202" mass="23014">MSRHNLPALLVLSLLLSLAGCNALPRSTTDQAPPLGPVLPDSEARNAWIAQALALDPLASQNRQPPPRQSNAQIVAKLRQKRDIQLPDAYWSQWQRNLDVFDADTARHKETQRALYIDTLTDQLKRVDDLTLQRLANAPDTLDAATREAWKLRLIERYSRYIIDSEVNRDIIDAHLRRMALMDRQYGVCALDSDCWDRAPKP</sequence>
<keyword evidence="1" id="KW-0732">Signal</keyword>
<organism evidence="2 3">
    <name type="scientific">Pseudomonas soli</name>
    <dbReference type="NCBI Taxonomy" id="1306993"/>
    <lineage>
        <taxon>Bacteria</taxon>
        <taxon>Pseudomonadati</taxon>
        <taxon>Pseudomonadota</taxon>
        <taxon>Gammaproteobacteria</taxon>
        <taxon>Pseudomonadales</taxon>
        <taxon>Pseudomonadaceae</taxon>
        <taxon>Pseudomonas</taxon>
    </lineage>
</organism>
<name>A0A1H9Q6N1_9PSED</name>
<evidence type="ECO:0008006" key="4">
    <source>
        <dbReference type="Google" id="ProtNLM"/>
    </source>
</evidence>
<dbReference type="EMBL" id="FOEQ01000009">
    <property type="protein sequence ID" value="SER56094.1"/>
    <property type="molecule type" value="Genomic_DNA"/>
</dbReference>
<dbReference type="RefSeq" id="WP_094011967.1">
    <property type="nucleotide sequence ID" value="NZ_FOEQ01000009.1"/>
</dbReference>
<dbReference type="AlphaFoldDB" id="A0A1H9Q6N1"/>
<evidence type="ECO:0000313" key="3">
    <source>
        <dbReference type="Proteomes" id="UP000199221"/>
    </source>
</evidence>
<evidence type="ECO:0000313" key="2">
    <source>
        <dbReference type="EMBL" id="SER56094.1"/>
    </source>
</evidence>
<protein>
    <recommendedName>
        <fullName evidence="4">Lipoprotein</fullName>
    </recommendedName>
</protein>
<reference evidence="2 3" key="1">
    <citation type="submission" date="2016-10" db="EMBL/GenBank/DDBJ databases">
        <authorList>
            <person name="de Groot N.N."/>
        </authorList>
    </citation>
    <scope>NUCLEOTIDE SEQUENCE [LARGE SCALE GENOMIC DNA]</scope>
    <source>
        <strain evidence="2 3">LMG 27941</strain>
    </source>
</reference>
<dbReference type="Proteomes" id="UP000199221">
    <property type="component" value="Unassembled WGS sequence"/>
</dbReference>
<proteinExistence type="predicted"/>
<evidence type="ECO:0000256" key="1">
    <source>
        <dbReference type="SAM" id="SignalP"/>
    </source>
</evidence>
<accession>A0A1H9Q6N1</accession>
<feature type="chain" id="PRO_5011715235" description="Lipoprotein" evidence="1">
    <location>
        <begin position="24"/>
        <end position="202"/>
    </location>
</feature>
<dbReference type="PROSITE" id="PS51257">
    <property type="entry name" value="PROKAR_LIPOPROTEIN"/>
    <property type="match status" value="1"/>
</dbReference>
<gene>
    <name evidence="2" type="ORF">SAMN05216230_109116</name>
</gene>
<feature type="signal peptide" evidence="1">
    <location>
        <begin position="1"/>
        <end position="23"/>
    </location>
</feature>